<dbReference type="PRINTS" id="PR00069">
    <property type="entry name" value="ALDKETRDTASE"/>
</dbReference>
<comment type="caution">
    <text evidence="6">The sequence shown here is derived from an EMBL/GenBank/DDBJ whole genome shotgun (WGS) entry which is preliminary data.</text>
</comment>
<dbReference type="Proteomes" id="UP001154272">
    <property type="component" value="Unassembled WGS sequence"/>
</dbReference>
<evidence type="ECO:0000259" key="5">
    <source>
        <dbReference type="Pfam" id="PF00248"/>
    </source>
</evidence>
<dbReference type="InterPro" id="IPR020471">
    <property type="entry name" value="AKR"/>
</dbReference>
<evidence type="ECO:0000256" key="1">
    <source>
        <dbReference type="ARBA" id="ARBA00007905"/>
    </source>
</evidence>
<dbReference type="PANTHER" id="PTHR43827:SF3">
    <property type="entry name" value="NADP-DEPENDENT OXIDOREDUCTASE DOMAIN-CONTAINING PROTEIN"/>
    <property type="match status" value="1"/>
</dbReference>
<reference evidence="6" key="1">
    <citation type="submission" date="2022-10" db="EMBL/GenBank/DDBJ databases">
        <authorList>
            <person name="Botero Cardona J."/>
        </authorList>
    </citation>
    <scope>NUCLEOTIDE SEQUENCE</scope>
    <source>
        <strain evidence="6">R-83534</strain>
    </source>
</reference>
<sequence>MTAIPKLILNDGTTIPAVGFGTYKLNGRQGAKDIVRAIHNGYHFLDSAFNYENEGTVGEAVRQCGLAREKIQVTSKLPGRHHQYDRALLTIEESLYRAQLEYYDFYLIHWPNPITGNYVEAWQALIEAQKRGMIKSIGVCNFLPEHLDTIIKETGITPCINQIELHPYFSQETQRAYNKKLGIITQSWSPIGRASSMLENPIIQEIAKQHQRSTAQIILRWHVQLGAMPIPKATSDERQKNNLALFDFALTEADMAKIKELDRPDGRLKDQDPSRYEEF</sequence>
<feature type="domain" description="NADP-dependent oxidoreductase" evidence="5">
    <location>
        <begin position="18"/>
        <end position="262"/>
    </location>
</feature>
<dbReference type="PROSITE" id="PS00062">
    <property type="entry name" value="ALDOKETO_REDUCTASE_2"/>
    <property type="match status" value="1"/>
</dbReference>
<evidence type="ECO:0000313" key="6">
    <source>
        <dbReference type="EMBL" id="CAI3936690.1"/>
    </source>
</evidence>
<organism evidence="6 7">
    <name type="scientific">Commensalibacter papalotli</name>
    <name type="common">ex Botero et al. 2024</name>
    <dbReference type="NCBI Taxonomy" id="2972766"/>
    <lineage>
        <taxon>Bacteria</taxon>
        <taxon>Pseudomonadati</taxon>
        <taxon>Pseudomonadota</taxon>
        <taxon>Alphaproteobacteria</taxon>
        <taxon>Acetobacterales</taxon>
        <taxon>Acetobacteraceae</taxon>
    </lineage>
</organism>
<dbReference type="RefSeq" id="WP_034335677.1">
    <property type="nucleotide sequence ID" value="NZ_CAMXCH010000002.1"/>
</dbReference>
<name>A0ABN8W5Q7_9PROT</name>
<dbReference type="CDD" id="cd19132">
    <property type="entry name" value="AKR_AKR5D1_E1"/>
    <property type="match status" value="1"/>
</dbReference>
<gene>
    <name evidence="6" type="ORF">R83534S58_LOCUS870</name>
</gene>
<dbReference type="PIRSF" id="PIRSF000097">
    <property type="entry name" value="AKR"/>
    <property type="match status" value="1"/>
</dbReference>
<keyword evidence="7" id="KW-1185">Reference proteome</keyword>
<protein>
    <submittedName>
        <fullName evidence="6">Related to diketogulonate reductase (ARA1) (PDB:1Q13)</fullName>
    </submittedName>
</protein>
<dbReference type="EMBL" id="CAMXCH010000002">
    <property type="protein sequence ID" value="CAI3936690.1"/>
    <property type="molecule type" value="Genomic_DNA"/>
</dbReference>
<dbReference type="InterPro" id="IPR036812">
    <property type="entry name" value="NAD(P)_OxRdtase_dom_sf"/>
</dbReference>
<proteinExistence type="inferred from homology"/>
<dbReference type="SUPFAM" id="SSF51430">
    <property type="entry name" value="NAD(P)-linked oxidoreductase"/>
    <property type="match status" value="1"/>
</dbReference>
<dbReference type="InterPro" id="IPR018170">
    <property type="entry name" value="Aldo/ket_reductase_CS"/>
</dbReference>
<evidence type="ECO:0000256" key="2">
    <source>
        <dbReference type="ARBA" id="ARBA00022857"/>
    </source>
</evidence>
<dbReference type="Gene3D" id="3.20.20.100">
    <property type="entry name" value="NADP-dependent oxidoreductase domain"/>
    <property type="match status" value="1"/>
</dbReference>
<evidence type="ECO:0000256" key="3">
    <source>
        <dbReference type="ARBA" id="ARBA00023002"/>
    </source>
</evidence>
<dbReference type="InterPro" id="IPR023210">
    <property type="entry name" value="NADP_OxRdtase_dom"/>
</dbReference>
<keyword evidence="3" id="KW-0560">Oxidoreductase</keyword>
<evidence type="ECO:0000256" key="4">
    <source>
        <dbReference type="SAM" id="MobiDB-lite"/>
    </source>
</evidence>
<accession>A0ABN8W5Q7</accession>
<evidence type="ECO:0000313" key="7">
    <source>
        <dbReference type="Proteomes" id="UP001154272"/>
    </source>
</evidence>
<feature type="region of interest" description="Disordered" evidence="4">
    <location>
        <begin position="260"/>
        <end position="279"/>
    </location>
</feature>
<comment type="similarity">
    <text evidence="1">Belongs to the aldo/keto reductase family.</text>
</comment>
<keyword evidence="2" id="KW-0521">NADP</keyword>
<dbReference type="Pfam" id="PF00248">
    <property type="entry name" value="Aldo_ket_red"/>
    <property type="match status" value="1"/>
</dbReference>
<dbReference type="PANTHER" id="PTHR43827">
    <property type="entry name" value="2,5-DIKETO-D-GLUCONIC ACID REDUCTASE"/>
    <property type="match status" value="1"/>
</dbReference>